<feature type="domain" description="HTH lysR-type" evidence="6">
    <location>
        <begin position="1"/>
        <end position="58"/>
    </location>
</feature>
<evidence type="ECO:0000313" key="8">
    <source>
        <dbReference type="Proteomes" id="UP001377692"/>
    </source>
</evidence>
<dbReference type="InterPro" id="IPR005119">
    <property type="entry name" value="LysR_subst-bd"/>
</dbReference>
<proteinExistence type="inferred from homology"/>
<dbReference type="InterPro" id="IPR036390">
    <property type="entry name" value="WH_DNA-bd_sf"/>
</dbReference>
<keyword evidence="2" id="KW-0805">Transcription regulation</keyword>
<dbReference type="InterPro" id="IPR036388">
    <property type="entry name" value="WH-like_DNA-bd_sf"/>
</dbReference>
<dbReference type="Pfam" id="PF00126">
    <property type="entry name" value="HTH_1"/>
    <property type="match status" value="1"/>
</dbReference>
<dbReference type="PROSITE" id="PS50931">
    <property type="entry name" value="HTH_LYSR"/>
    <property type="match status" value="1"/>
</dbReference>
<reference evidence="7 8" key="1">
    <citation type="submission" date="2024-02" db="EMBL/GenBank/DDBJ databases">
        <title>Identification of pathogenicity and growth-promoting functions of Pseudomonas putida variants.</title>
        <authorList>
            <person name="Sun J."/>
        </authorList>
    </citation>
    <scope>NUCLEOTIDE SEQUENCE [LARGE SCALE GENOMIC DNA]</scope>
    <source>
        <strain evidence="7 8">A04</strain>
    </source>
</reference>
<name>A0ABU8R3K1_9PSED</name>
<feature type="transmembrane region" description="Helical" evidence="5">
    <location>
        <begin position="222"/>
        <end position="244"/>
    </location>
</feature>
<keyword evidence="5" id="KW-0812">Transmembrane</keyword>
<keyword evidence="3" id="KW-0238">DNA-binding</keyword>
<keyword evidence="5" id="KW-0472">Membrane</keyword>
<keyword evidence="5" id="KW-1133">Transmembrane helix</keyword>
<comment type="caution">
    <text evidence="7">The sequence shown here is derived from an EMBL/GenBank/DDBJ whole genome shotgun (WGS) entry which is preliminary data.</text>
</comment>
<keyword evidence="8" id="KW-1185">Reference proteome</keyword>
<sequence>MELRHLRAFVVAADLQHFSRAAEQLGIAQPALSQLMRTLESELGLTLFRRENRGVALTAAGEAFLPHARQSIEASERAMAAARRAKRGEVGEINIGYHSALFEANLPQLLRHYFSTFPEVKVSLVDAGIRAQFDMLLDHKLDLAFARVFKDHLPDRLRTHPFSQSRLVLLIPDNHELADRFSGDLSTLRHEKFVFLQDSTGIGLTSHTLQACRQHQLHPQNIMYVPSLMSIPGLVAAGIGLSIVPETMTRLTMPGIRIVPLAQAEMVSELSLISRIDERSRAVLHFIEEAHGWGLGGLAPGGHGTAYFSGT</sequence>
<evidence type="ECO:0000256" key="2">
    <source>
        <dbReference type="ARBA" id="ARBA00023015"/>
    </source>
</evidence>
<gene>
    <name evidence="7" type="ORF">V7V80_06980</name>
</gene>
<evidence type="ECO:0000256" key="5">
    <source>
        <dbReference type="SAM" id="Phobius"/>
    </source>
</evidence>
<dbReference type="PANTHER" id="PTHR30346">
    <property type="entry name" value="TRANSCRIPTIONAL DUAL REGULATOR HCAR-RELATED"/>
    <property type="match status" value="1"/>
</dbReference>
<organism evidence="7 8">
    <name type="scientific">Pseudomonas kermanshahensis</name>
    <dbReference type="NCBI Taxonomy" id="2745482"/>
    <lineage>
        <taxon>Bacteria</taxon>
        <taxon>Pseudomonadati</taxon>
        <taxon>Pseudomonadota</taxon>
        <taxon>Gammaproteobacteria</taxon>
        <taxon>Pseudomonadales</taxon>
        <taxon>Pseudomonadaceae</taxon>
        <taxon>Pseudomonas</taxon>
    </lineage>
</organism>
<comment type="similarity">
    <text evidence="1">Belongs to the LysR transcriptional regulatory family.</text>
</comment>
<evidence type="ECO:0000259" key="6">
    <source>
        <dbReference type="PROSITE" id="PS50931"/>
    </source>
</evidence>
<dbReference type="SUPFAM" id="SSF53850">
    <property type="entry name" value="Periplasmic binding protein-like II"/>
    <property type="match status" value="1"/>
</dbReference>
<dbReference type="Gene3D" id="3.40.190.10">
    <property type="entry name" value="Periplasmic binding protein-like II"/>
    <property type="match status" value="2"/>
</dbReference>
<dbReference type="PRINTS" id="PR00039">
    <property type="entry name" value="HTHLYSR"/>
</dbReference>
<dbReference type="PANTHER" id="PTHR30346:SF30">
    <property type="entry name" value="SMALL NEUTRAL PROTEASE REGULATORY PROTEIN"/>
    <property type="match status" value="1"/>
</dbReference>
<protein>
    <submittedName>
        <fullName evidence="7">LysR family transcriptional regulator</fullName>
    </submittedName>
</protein>
<dbReference type="SUPFAM" id="SSF46785">
    <property type="entry name" value="Winged helix' DNA-binding domain"/>
    <property type="match status" value="1"/>
</dbReference>
<dbReference type="EMBL" id="JBBHLD010000004">
    <property type="protein sequence ID" value="MEJ5904421.1"/>
    <property type="molecule type" value="Genomic_DNA"/>
</dbReference>
<accession>A0ABU8R3K1</accession>
<dbReference type="RefSeq" id="WP_186682473.1">
    <property type="nucleotide sequence ID" value="NZ_JABWRY020000001.1"/>
</dbReference>
<evidence type="ECO:0000256" key="3">
    <source>
        <dbReference type="ARBA" id="ARBA00023125"/>
    </source>
</evidence>
<evidence type="ECO:0000313" key="7">
    <source>
        <dbReference type="EMBL" id="MEJ5904421.1"/>
    </source>
</evidence>
<dbReference type="InterPro" id="IPR000847">
    <property type="entry name" value="LysR_HTH_N"/>
</dbReference>
<dbReference type="CDD" id="cd08414">
    <property type="entry name" value="PBP2_LTTR_aromatics_like"/>
    <property type="match status" value="1"/>
</dbReference>
<evidence type="ECO:0000256" key="4">
    <source>
        <dbReference type="ARBA" id="ARBA00023163"/>
    </source>
</evidence>
<dbReference type="Proteomes" id="UP001377692">
    <property type="component" value="Unassembled WGS sequence"/>
</dbReference>
<keyword evidence="4" id="KW-0804">Transcription</keyword>
<dbReference type="Gene3D" id="1.10.10.10">
    <property type="entry name" value="Winged helix-like DNA-binding domain superfamily/Winged helix DNA-binding domain"/>
    <property type="match status" value="1"/>
</dbReference>
<evidence type="ECO:0000256" key="1">
    <source>
        <dbReference type="ARBA" id="ARBA00009437"/>
    </source>
</evidence>
<dbReference type="Pfam" id="PF03466">
    <property type="entry name" value="LysR_substrate"/>
    <property type="match status" value="1"/>
</dbReference>